<comment type="catalytic activity">
    <reaction evidence="1">
        <text>dTDP-alpha-D-glucose = dTDP-4-dehydro-6-deoxy-alpha-D-glucose + H2O</text>
        <dbReference type="Rhea" id="RHEA:17221"/>
        <dbReference type="ChEBI" id="CHEBI:15377"/>
        <dbReference type="ChEBI" id="CHEBI:57477"/>
        <dbReference type="ChEBI" id="CHEBI:57649"/>
        <dbReference type="EC" id="4.2.1.46"/>
    </reaction>
</comment>
<evidence type="ECO:0000313" key="7">
    <source>
        <dbReference type="WBParaSite" id="ALUE_0000587001-mRNA-1"/>
    </source>
</evidence>
<evidence type="ECO:0000259" key="5">
    <source>
        <dbReference type="Pfam" id="PF16363"/>
    </source>
</evidence>
<evidence type="ECO:0000256" key="1">
    <source>
        <dbReference type="ARBA" id="ARBA00001539"/>
    </source>
</evidence>
<evidence type="ECO:0000256" key="4">
    <source>
        <dbReference type="ARBA" id="ARBA00067702"/>
    </source>
</evidence>
<protein>
    <recommendedName>
        <fullName evidence="4">dTDP-D-glucose 4,6-dehydratase</fullName>
        <ecNumber evidence="3">4.2.1.46</ecNumber>
    </recommendedName>
</protein>
<proteinExistence type="inferred from homology"/>
<dbReference type="GO" id="GO:0009225">
    <property type="term" value="P:nucleotide-sugar metabolic process"/>
    <property type="evidence" value="ECO:0007669"/>
    <property type="project" value="UniProtKB-ARBA"/>
</dbReference>
<dbReference type="FunFam" id="3.40.50.720:FF:000304">
    <property type="entry name" value="UDP-glucose 4,6-dehydratase"/>
    <property type="match status" value="1"/>
</dbReference>
<dbReference type="WBParaSite" id="ALUE_0000587001-mRNA-1">
    <property type="protein sequence ID" value="ALUE_0000587001-mRNA-1"/>
    <property type="gene ID" value="ALUE_0000587001"/>
</dbReference>
<dbReference type="Proteomes" id="UP000036681">
    <property type="component" value="Unplaced"/>
</dbReference>
<keyword evidence="6" id="KW-1185">Reference proteome</keyword>
<dbReference type="InterPro" id="IPR036291">
    <property type="entry name" value="NAD(P)-bd_dom_sf"/>
</dbReference>
<comment type="similarity">
    <text evidence="2">Belongs to the NAD(P)-dependent epimerase/dehydratase family. dTDP-glucose dehydratase subfamily.</text>
</comment>
<accession>A0A9J2P7K1</accession>
<dbReference type="GO" id="GO:0008460">
    <property type="term" value="F:dTDP-glucose 4,6-dehydratase activity"/>
    <property type="evidence" value="ECO:0007669"/>
    <property type="project" value="UniProtKB-EC"/>
</dbReference>
<dbReference type="InterPro" id="IPR016040">
    <property type="entry name" value="NAD(P)-bd_dom"/>
</dbReference>
<dbReference type="Gene3D" id="3.90.25.10">
    <property type="entry name" value="UDP-galactose 4-epimerase, domain 1"/>
    <property type="match status" value="1"/>
</dbReference>
<evidence type="ECO:0000256" key="3">
    <source>
        <dbReference type="ARBA" id="ARBA00011990"/>
    </source>
</evidence>
<sequence>MSAIVGRLQFETAMYEPKRALVTGGCGFIGSNFINYIFHVWPDVHFVNCDKLILNSDACYVDEEVRSSERYQLVTADIRNSEVVRRILNENKIDTVVHFAADCTSTRCYGDPIESVENNVIAFIKLLDAVREYGAVKRFIHISTDEVYGDSDLSEDEKGKLEDSLLLPGNPYAATKAACESYAHMYRQQFGIPIVILRINNIYGPNQWDVKACCYCYCFCHYSWSLEPSQFKSNVFEVVPRFIEIAKNRENFTIQGSGKQLRSWLYADDASEGIRAAVERGAVGEIYNLGTYFELNMLDVAREVQVEVDKQLGREPSPVHFVSIPDRPYNDLRYLIDITKAYDELGWSPKIPFNEGIRRVVASALTVRKETQRMTVIIYGAGGWIGHQVQKMLSARKVHFQIAKCKVGRHTDEEVLAELTALCGTHVLCCTGRTHGGSHKTIEYLEGGPEKTEENVRDNLCSAITLAHMCRSLGLHYTYVGTGYLFAYDEEHPVGGKGFLDDDLPTFFGNSYSVVKGFTDRMMAQFIGGIKECLNARITLPLNFALDEERNLLAKIVNYKQIIDVPVSITILDDCLPPLFELMEKRYGGNLNLVNPKPISLHQILCLYKEMVDPNLPEYEVINVSSEKAKQLIATKGNCALDTTLLEKLCPSIPNSYDGLRKGFSKMAKRA</sequence>
<organism evidence="6 7">
    <name type="scientific">Ascaris lumbricoides</name>
    <name type="common">Giant roundworm</name>
    <dbReference type="NCBI Taxonomy" id="6252"/>
    <lineage>
        <taxon>Eukaryota</taxon>
        <taxon>Metazoa</taxon>
        <taxon>Ecdysozoa</taxon>
        <taxon>Nematoda</taxon>
        <taxon>Chromadorea</taxon>
        <taxon>Rhabditida</taxon>
        <taxon>Spirurina</taxon>
        <taxon>Ascaridomorpha</taxon>
        <taxon>Ascaridoidea</taxon>
        <taxon>Ascarididae</taxon>
        <taxon>Ascaris</taxon>
    </lineage>
</organism>
<dbReference type="PANTHER" id="PTHR43000">
    <property type="entry name" value="DTDP-D-GLUCOSE 4,6-DEHYDRATASE-RELATED"/>
    <property type="match status" value="1"/>
</dbReference>
<dbReference type="EC" id="4.2.1.46" evidence="3"/>
<dbReference type="SUPFAM" id="SSF51735">
    <property type="entry name" value="NAD(P)-binding Rossmann-fold domains"/>
    <property type="match status" value="2"/>
</dbReference>
<dbReference type="Pfam" id="PF16363">
    <property type="entry name" value="GDP_Man_Dehyd"/>
    <property type="match status" value="1"/>
</dbReference>
<name>A0A9J2P7K1_ASCLU</name>
<evidence type="ECO:0000313" key="6">
    <source>
        <dbReference type="Proteomes" id="UP000036681"/>
    </source>
</evidence>
<feature type="domain" description="NAD(P)-binding" evidence="5">
    <location>
        <begin position="21"/>
        <end position="359"/>
    </location>
</feature>
<reference evidence="7" key="1">
    <citation type="submission" date="2023-03" db="UniProtKB">
        <authorList>
            <consortium name="WormBaseParasite"/>
        </authorList>
    </citation>
    <scope>IDENTIFICATION</scope>
</reference>
<dbReference type="Gene3D" id="3.40.50.720">
    <property type="entry name" value="NAD(P)-binding Rossmann-like Domain"/>
    <property type="match status" value="2"/>
</dbReference>
<evidence type="ECO:0000256" key="2">
    <source>
        <dbReference type="ARBA" id="ARBA00008178"/>
    </source>
</evidence>
<dbReference type="AlphaFoldDB" id="A0A9J2P7K1"/>